<dbReference type="GO" id="GO:0043171">
    <property type="term" value="P:peptide catabolic process"/>
    <property type="evidence" value="ECO:0007669"/>
    <property type="project" value="TreeGrafter"/>
</dbReference>
<feature type="binding site" evidence="12">
    <location>
        <begin position="135"/>
        <end position="137"/>
    </location>
    <ligand>
        <name>a peptide</name>
        <dbReference type="ChEBI" id="CHEBI:60466"/>
    </ligand>
</feature>
<feature type="domain" description="Peptidase M1 leukotriene A4 hydrolase/aminopeptidase C-terminal" evidence="15">
    <location>
        <begin position="461"/>
        <end position="606"/>
    </location>
</feature>
<dbReference type="Gene3D" id="1.25.40.320">
    <property type="entry name" value="Peptidase M1, leukotriene A4 hydrolase/aminopeptidase C-terminal domain"/>
    <property type="match status" value="1"/>
</dbReference>
<dbReference type="Pfam" id="PF09127">
    <property type="entry name" value="Leuk-A4-hydro_C"/>
    <property type="match status" value="1"/>
</dbReference>
<keyword evidence="6 14" id="KW-0645">Protease</keyword>
<evidence type="ECO:0000256" key="12">
    <source>
        <dbReference type="PIRSR" id="PIRSR612777-2"/>
    </source>
</evidence>
<keyword evidence="5 14" id="KW-0963">Cytoplasm</keyword>
<sequence length="610" mass="69194">MPEISPMDPNSYSRPDQVVVKELHLDWQVDFTRQVVAGFVLLTVECVQEGHDLILDTRDLVIKSVQDTASSKDLTYTLGEAHPNFGAPLSITLPESGKKTWKIKVNYETTPTCSALQWLSPEQTAGKRHPYVFSQCQAIHCRSLVPCQDTPAVKVKYTAEVRAPQGLTVLMSALREGQQEGEAHTTFKFSQPVPIPAYLLAVAVGDLESREVGPRSLVWSEKEFVDQAAHEFAETEVMLKAAEEVCGPYVWGQYDLLILPPSFPYGGMENPCLTFVTPTLLAGDRSLADVVIHEISHSWTGNLVTNSQWEHFWLNEGFTMFVERKIISRLSGEEARHFSAIGGWKDLADCIRTRGETDPLTQLVPDLNGIDPDDAFSTVPYEKGHTLLWHLETLLGGPAQFEPFLKAYLDKFKYSSLKSGQFVEFLQEYFKGQAEVLKQVDWQAWWTTPGMPIVTPKFNDALAIPCTALARRWVEWDPVTTKNPFTKEDLQALSPLQVRAFLAQLLEEAPLTSEKVCHMEEAYGMSSRLNSEIRFRWLRLCLRAKWDECVDAALQFITEQGRMKFVRPIYRDLYAWEEMRPRAVATFEKNRSAMMHVAAYVVAKDLHLRE</sequence>
<dbReference type="Gene3D" id="1.10.390.10">
    <property type="entry name" value="Neutral Protease Domain 2"/>
    <property type="match status" value="1"/>
</dbReference>
<protein>
    <recommendedName>
        <fullName evidence="14">Leukotriene A(4) hydrolase</fullName>
        <shortName evidence="14">LTA-4 hydrolase</shortName>
        <ecNumber evidence="14">3.3.2.6</ecNumber>
    </recommendedName>
</protein>
<feature type="active site" description="Proton donor" evidence="11">
    <location>
        <position position="381"/>
    </location>
</feature>
<dbReference type="InterPro" id="IPR042097">
    <property type="entry name" value="Aminopeptidase_N-like_N_sf"/>
</dbReference>
<comment type="subcellular location">
    <subcellularLocation>
        <location evidence="2">Cell membrane</location>
        <topology evidence="2">Lipid-anchor</topology>
        <topology evidence="2">GPI-anchor</topology>
    </subcellularLocation>
    <subcellularLocation>
        <location evidence="1 14">Cytoplasm</location>
    </subcellularLocation>
</comment>
<keyword evidence="7 13" id="KW-0479">Metal-binding</keyword>
<evidence type="ECO:0000256" key="8">
    <source>
        <dbReference type="ARBA" id="ARBA00022801"/>
    </source>
</evidence>
<proteinExistence type="inferred from homology"/>
<feature type="binding site" evidence="13">
    <location>
        <position position="293"/>
    </location>
    <ligand>
        <name>Zn(2+)</name>
        <dbReference type="ChEBI" id="CHEBI:29105"/>
        <note>catalytic</note>
    </ligand>
</feature>
<dbReference type="SMART" id="SM01263">
    <property type="entry name" value="Leuk-A4-hydro_C"/>
    <property type="match status" value="1"/>
</dbReference>
<dbReference type="GO" id="GO:0006508">
    <property type="term" value="P:proteolysis"/>
    <property type="evidence" value="ECO:0007669"/>
    <property type="project" value="UniProtKB-KW"/>
</dbReference>
<dbReference type="FunFam" id="1.10.390.10:FF:000003">
    <property type="entry name" value="Leukotriene A(4) hydrolase"/>
    <property type="match status" value="1"/>
</dbReference>
<feature type="binding site" evidence="12">
    <location>
        <begin position="562"/>
        <end position="564"/>
    </location>
    <ligand>
        <name>a peptide</name>
        <dbReference type="ChEBI" id="CHEBI:60466"/>
    </ligand>
</feature>
<keyword evidence="10 14" id="KW-0482">Metalloprotease</keyword>
<keyword evidence="9 13" id="KW-0862">Zinc</keyword>
<dbReference type="SUPFAM" id="SSF63737">
    <property type="entry name" value="Leukotriene A4 hydrolase N-terminal domain"/>
    <property type="match status" value="1"/>
</dbReference>
<dbReference type="PANTHER" id="PTHR45726">
    <property type="entry name" value="LEUKOTRIENE A-4 HYDROLASE"/>
    <property type="match status" value="1"/>
</dbReference>
<evidence type="ECO:0000256" key="7">
    <source>
        <dbReference type="ARBA" id="ARBA00022723"/>
    </source>
</evidence>
<dbReference type="PRINTS" id="PR00756">
    <property type="entry name" value="ALADIPTASE"/>
</dbReference>
<dbReference type="UniPathway" id="UPA00878"/>
<dbReference type="InterPro" id="IPR016024">
    <property type="entry name" value="ARM-type_fold"/>
</dbReference>
<dbReference type="EC" id="3.3.2.6" evidence="14"/>
<dbReference type="Pfam" id="PF01433">
    <property type="entry name" value="Peptidase_M1"/>
    <property type="match status" value="1"/>
</dbReference>
<evidence type="ECO:0000259" key="15">
    <source>
        <dbReference type="SMART" id="SM01263"/>
    </source>
</evidence>
<feature type="binding site" evidence="13">
    <location>
        <position position="316"/>
    </location>
    <ligand>
        <name>Zn(2+)</name>
        <dbReference type="ChEBI" id="CHEBI:29105"/>
        <note>catalytic</note>
    </ligand>
</feature>
<dbReference type="GO" id="GO:0070006">
    <property type="term" value="F:metalloaminopeptidase activity"/>
    <property type="evidence" value="ECO:0007669"/>
    <property type="project" value="UniProtKB-ARBA"/>
</dbReference>
<accession>A0A0P4WA18</accession>
<dbReference type="NCBIfam" id="TIGR02411">
    <property type="entry name" value="leuko_A4_hydro"/>
    <property type="match status" value="1"/>
</dbReference>
<evidence type="ECO:0000256" key="1">
    <source>
        <dbReference type="ARBA" id="ARBA00004496"/>
    </source>
</evidence>
<dbReference type="InterPro" id="IPR049980">
    <property type="entry name" value="LTA4H_cat"/>
</dbReference>
<keyword evidence="8 14" id="KW-0378">Hydrolase</keyword>
<dbReference type="AlphaFoldDB" id="A0A0P4WA18"/>
<organism evidence="16">
    <name type="scientific">Scylla olivacea</name>
    <name type="common">Orange mud crab</name>
    <name type="synonym">Cancer olivacea</name>
    <dbReference type="NCBI Taxonomy" id="85551"/>
    <lineage>
        <taxon>Eukaryota</taxon>
        <taxon>Metazoa</taxon>
        <taxon>Ecdysozoa</taxon>
        <taxon>Arthropoda</taxon>
        <taxon>Crustacea</taxon>
        <taxon>Multicrustacea</taxon>
        <taxon>Malacostraca</taxon>
        <taxon>Eumalacostraca</taxon>
        <taxon>Eucarida</taxon>
        <taxon>Decapoda</taxon>
        <taxon>Pleocyemata</taxon>
        <taxon>Brachyura</taxon>
        <taxon>Eubrachyura</taxon>
        <taxon>Portunoidea</taxon>
        <taxon>Portunidae</taxon>
        <taxon>Portuninae</taxon>
        <taxon>Scylla</taxon>
    </lineage>
</organism>
<dbReference type="SUPFAM" id="SSF55486">
    <property type="entry name" value="Metalloproteases ('zincins'), catalytic domain"/>
    <property type="match status" value="1"/>
</dbReference>
<dbReference type="EMBL" id="GDRN01079561">
    <property type="protein sequence ID" value="JAI62381.1"/>
    <property type="molecule type" value="Transcribed_RNA"/>
</dbReference>
<evidence type="ECO:0000256" key="6">
    <source>
        <dbReference type="ARBA" id="ARBA00022670"/>
    </source>
</evidence>
<dbReference type="InterPro" id="IPR034015">
    <property type="entry name" value="M1_LTA4H"/>
</dbReference>
<dbReference type="GO" id="GO:0004301">
    <property type="term" value="F:epoxide hydrolase activity"/>
    <property type="evidence" value="ECO:0007669"/>
    <property type="project" value="TreeGrafter"/>
</dbReference>
<evidence type="ECO:0000256" key="4">
    <source>
        <dbReference type="ARBA" id="ARBA00010136"/>
    </source>
</evidence>
<evidence type="ECO:0000256" key="2">
    <source>
        <dbReference type="ARBA" id="ARBA00004609"/>
    </source>
</evidence>
<feature type="binding site" evidence="13">
    <location>
        <position position="297"/>
    </location>
    <ligand>
        <name>Zn(2+)</name>
        <dbReference type="ChEBI" id="CHEBI:29105"/>
        <note>catalytic</note>
    </ligand>
</feature>
<dbReference type="GO" id="GO:0004463">
    <property type="term" value="F:leukotriene-A4 hydrolase activity"/>
    <property type="evidence" value="ECO:0007669"/>
    <property type="project" value="UniProtKB-EC"/>
</dbReference>
<dbReference type="FunFam" id="1.25.40.320:FF:000001">
    <property type="entry name" value="Leukotriene A(4) hydrolase"/>
    <property type="match status" value="1"/>
</dbReference>
<dbReference type="CDD" id="cd09599">
    <property type="entry name" value="M1_LTA4H"/>
    <property type="match status" value="1"/>
</dbReference>
<keyword evidence="14" id="KW-0434">Leukotriene biosynthesis</keyword>
<name>A0A0P4WA18_SCYOL</name>
<comment type="similarity">
    <text evidence="4 14">Belongs to the peptidase M1 family.</text>
</comment>
<evidence type="ECO:0000256" key="14">
    <source>
        <dbReference type="RuleBase" id="RU361141"/>
    </source>
</evidence>
<dbReference type="InterPro" id="IPR027268">
    <property type="entry name" value="Peptidase_M4/M1_CTD_sf"/>
</dbReference>
<dbReference type="GO" id="GO:0005829">
    <property type="term" value="C:cytosol"/>
    <property type="evidence" value="ECO:0007669"/>
    <property type="project" value="TreeGrafter"/>
</dbReference>
<evidence type="ECO:0000256" key="5">
    <source>
        <dbReference type="ARBA" id="ARBA00022490"/>
    </source>
</evidence>
<feature type="binding site" evidence="12">
    <location>
        <begin position="264"/>
        <end position="269"/>
    </location>
    <ligand>
        <name>a peptide</name>
        <dbReference type="ChEBI" id="CHEBI:60466"/>
    </ligand>
</feature>
<comment type="catalytic activity">
    <reaction evidence="14">
        <text>leukotriene A4 + H2O = leukotriene B4</text>
        <dbReference type="Rhea" id="RHEA:22324"/>
        <dbReference type="ChEBI" id="CHEBI:15377"/>
        <dbReference type="ChEBI" id="CHEBI:57461"/>
        <dbReference type="ChEBI" id="CHEBI:57463"/>
        <dbReference type="EC" id="3.3.2.6"/>
    </reaction>
</comment>
<reference evidence="16" key="1">
    <citation type="submission" date="2015-09" db="EMBL/GenBank/DDBJ databases">
        <title>Scylla olivacea transcriptome.</title>
        <authorList>
            <person name="Ikhwanuddin M."/>
        </authorList>
    </citation>
    <scope>NUCLEOTIDE SEQUENCE</scope>
</reference>
<dbReference type="GO" id="GO:0019370">
    <property type="term" value="P:leukotriene biosynthetic process"/>
    <property type="evidence" value="ECO:0007669"/>
    <property type="project" value="UniProtKB-KW"/>
</dbReference>
<dbReference type="PANTHER" id="PTHR45726:SF3">
    <property type="entry name" value="LEUKOTRIENE A-4 HYDROLASE"/>
    <property type="match status" value="1"/>
</dbReference>
<dbReference type="Pfam" id="PF17900">
    <property type="entry name" value="Peptidase_M1_N"/>
    <property type="match status" value="1"/>
</dbReference>
<dbReference type="InterPro" id="IPR014782">
    <property type="entry name" value="Peptidase_M1_dom"/>
</dbReference>
<dbReference type="SUPFAM" id="SSF48371">
    <property type="entry name" value="ARM repeat"/>
    <property type="match status" value="1"/>
</dbReference>
<evidence type="ECO:0000256" key="13">
    <source>
        <dbReference type="PIRSR" id="PIRSR612777-3"/>
    </source>
</evidence>
<dbReference type="FunFam" id="3.30.2010.30:FF:000001">
    <property type="entry name" value="Leukotriene A(4) hydrolase"/>
    <property type="match status" value="1"/>
</dbReference>
<dbReference type="FunFam" id="2.60.40.1730:FF:000004">
    <property type="entry name" value="Leukotriene A(4) hydrolase"/>
    <property type="match status" value="1"/>
</dbReference>
<evidence type="ECO:0000313" key="16">
    <source>
        <dbReference type="EMBL" id="JAI62381.1"/>
    </source>
</evidence>
<dbReference type="Gene3D" id="3.30.2010.30">
    <property type="match status" value="1"/>
</dbReference>
<feature type="active site" description="Proton acceptor" evidence="11">
    <location>
        <position position="294"/>
    </location>
</feature>
<evidence type="ECO:0000256" key="10">
    <source>
        <dbReference type="ARBA" id="ARBA00023049"/>
    </source>
</evidence>
<dbReference type="Gene3D" id="2.60.40.1730">
    <property type="entry name" value="tricorn interacting facor f3 domain"/>
    <property type="match status" value="1"/>
</dbReference>
<evidence type="ECO:0000256" key="3">
    <source>
        <dbReference type="ARBA" id="ARBA00004716"/>
    </source>
</evidence>
<dbReference type="InterPro" id="IPR045357">
    <property type="entry name" value="Aminopeptidase_N-like_N"/>
</dbReference>
<dbReference type="InterPro" id="IPR012777">
    <property type="entry name" value="LTA4H"/>
</dbReference>
<evidence type="ECO:0000256" key="9">
    <source>
        <dbReference type="ARBA" id="ARBA00022833"/>
    </source>
</evidence>
<dbReference type="InterPro" id="IPR015211">
    <property type="entry name" value="Peptidase_M1_C"/>
</dbReference>
<evidence type="ECO:0000256" key="11">
    <source>
        <dbReference type="PIRSR" id="PIRSR612777-1"/>
    </source>
</evidence>
<dbReference type="GO" id="GO:0008270">
    <property type="term" value="F:zinc ion binding"/>
    <property type="evidence" value="ECO:0007669"/>
    <property type="project" value="InterPro"/>
</dbReference>
<dbReference type="InterPro" id="IPR001930">
    <property type="entry name" value="Peptidase_M1"/>
</dbReference>
<comment type="pathway">
    <text evidence="3 14">Lipid metabolism; leukotriene B4 biosynthesis.</text>
</comment>
<dbReference type="GO" id="GO:0005886">
    <property type="term" value="C:plasma membrane"/>
    <property type="evidence" value="ECO:0007669"/>
    <property type="project" value="UniProtKB-SubCell"/>
</dbReference>
<dbReference type="InterPro" id="IPR038502">
    <property type="entry name" value="M1_LTA-4_hydro/amino_C_sf"/>
</dbReference>
<comment type="cofactor">
    <cofactor evidence="13 14">
        <name>Zn(2+)</name>
        <dbReference type="ChEBI" id="CHEBI:29105"/>
    </cofactor>
    <text evidence="13 14">Binds 1 zinc ion per subunit.</text>
</comment>